<dbReference type="InterPro" id="IPR029058">
    <property type="entry name" value="AB_hydrolase_fold"/>
</dbReference>
<dbReference type="RefSeq" id="WP_186840835.1">
    <property type="nucleotide sequence ID" value="NZ_WJBC01000001.1"/>
</dbReference>
<accession>A0ABR6WQY0</accession>
<dbReference type="Gene3D" id="3.30.450.40">
    <property type="match status" value="1"/>
</dbReference>
<keyword evidence="3" id="KW-1185">Reference proteome</keyword>
<dbReference type="Gene3D" id="3.40.50.300">
    <property type="entry name" value="P-loop containing nucleotide triphosphate hydrolases"/>
    <property type="match status" value="1"/>
</dbReference>
<dbReference type="InterPro" id="IPR027417">
    <property type="entry name" value="P-loop_NTPase"/>
</dbReference>
<sequence>MSLKMNNLLDVEKYLLLEMAYFHLPPASRNSISPQTPMKLDVYIDLIDQCSYSAYPAFISRSKRGQKYIKARQAVFRRIYATSENLDDVVITGYVNDNYGLYGNTADHRKTSFVGFAFADSDGNATVSFSGCEFMYPSSMVLDWAGCMVASIGKITRHHQKALDFYDAQMQGITGERNILGHSKGGNLATYVFINRLDEDVNAYCVNAQPYCWYTMTEAQKEALKTDRFEYIVHADDPTRRASYVSYISRTAPINRYATRSIINIHGFAEVNFDEFGNLEGTRVIRETTNRLKSQLFRDFAGEKRLGYDECVQRFQEKIEASTSAPRLFSTTLDEVLMVTQAQEAILWLKDSDREGAYIYPVIVKSPSADRFYQLKLRNGSGLASQCVFEGLPLFVKDASRTEVPFAQVGRAAGDALSSGIVVPLGIDETEVFGALELINKQDGFFTVADFALVNEMTLTMLEVFRKTGKSLDSFQDFSLLRIRKGKQKLFSLEKHTCYEKVLSSLNQRNAFLAMITGNKLASDEVLFFNRRKFESAKKDEMKELIRREYAFMFLDPNRRTGKQRVRDILKASLPSAKKISDRNIRVKLAAGRIGLGDKLKTRVKDLSDAEYVLLEYAAARLQQPLLIVVDAGFAGLNPAAVAVVCRQLKQDCRNKTATVIVLRRNEA</sequence>
<dbReference type="InterPro" id="IPR003018">
    <property type="entry name" value="GAF"/>
</dbReference>
<name>A0ABR6WQY0_9FIRM</name>
<evidence type="ECO:0000313" key="2">
    <source>
        <dbReference type="EMBL" id="MBC3802913.1"/>
    </source>
</evidence>
<dbReference type="Pfam" id="PF13185">
    <property type="entry name" value="GAF_2"/>
    <property type="match status" value="1"/>
</dbReference>
<feature type="domain" description="GAF" evidence="1">
    <location>
        <begin position="324"/>
        <end position="458"/>
    </location>
</feature>
<dbReference type="SUPFAM" id="SSF52540">
    <property type="entry name" value="P-loop containing nucleoside triphosphate hydrolases"/>
    <property type="match status" value="1"/>
</dbReference>
<reference evidence="2 3" key="1">
    <citation type="journal article" date="2020" name="mSystems">
        <title>Defining Genomic and Predicted Metabolic Features of the Acetobacterium Genus.</title>
        <authorList>
            <person name="Ross D.E."/>
            <person name="Marshall C.W."/>
            <person name="Gulliver D."/>
            <person name="May H.D."/>
            <person name="Norman R.S."/>
        </authorList>
    </citation>
    <scope>NUCLEOTIDE SEQUENCE [LARGE SCALE GENOMIC DNA]</scope>
    <source>
        <strain evidence="2 3">DSM 8238</strain>
    </source>
</reference>
<evidence type="ECO:0000259" key="1">
    <source>
        <dbReference type="Pfam" id="PF13185"/>
    </source>
</evidence>
<protein>
    <submittedName>
        <fullName evidence="2">GAF domain-containing protein</fullName>
    </submittedName>
</protein>
<proteinExistence type="predicted"/>
<evidence type="ECO:0000313" key="3">
    <source>
        <dbReference type="Proteomes" id="UP000603234"/>
    </source>
</evidence>
<dbReference type="InterPro" id="IPR029016">
    <property type="entry name" value="GAF-like_dom_sf"/>
</dbReference>
<dbReference type="Proteomes" id="UP000603234">
    <property type="component" value="Unassembled WGS sequence"/>
</dbReference>
<organism evidence="2 3">
    <name type="scientific">Acetobacterium fimetarium</name>
    <dbReference type="NCBI Taxonomy" id="52691"/>
    <lineage>
        <taxon>Bacteria</taxon>
        <taxon>Bacillati</taxon>
        <taxon>Bacillota</taxon>
        <taxon>Clostridia</taxon>
        <taxon>Eubacteriales</taxon>
        <taxon>Eubacteriaceae</taxon>
        <taxon>Acetobacterium</taxon>
    </lineage>
</organism>
<dbReference type="SUPFAM" id="SSF53474">
    <property type="entry name" value="alpha/beta-Hydrolases"/>
    <property type="match status" value="1"/>
</dbReference>
<gene>
    <name evidence="2" type="ORF">GH808_00455</name>
</gene>
<dbReference type="EMBL" id="WJBC01000001">
    <property type="protein sequence ID" value="MBC3802913.1"/>
    <property type="molecule type" value="Genomic_DNA"/>
</dbReference>
<comment type="caution">
    <text evidence="2">The sequence shown here is derived from an EMBL/GenBank/DDBJ whole genome shotgun (WGS) entry which is preliminary data.</text>
</comment>
<dbReference type="SUPFAM" id="SSF55781">
    <property type="entry name" value="GAF domain-like"/>
    <property type="match status" value="1"/>
</dbReference>